<dbReference type="EMBL" id="HACG01040510">
    <property type="protein sequence ID" value="CEK87375.1"/>
    <property type="molecule type" value="Transcribed_RNA"/>
</dbReference>
<accession>A0A0B7B5K4</accession>
<evidence type="ECO:0000313" key="1">
    <source>
        <dbReference type="EMBL" id="CEK87375.1"/>
    </source>
</evidence>
<organism evidence="1">
    <name type="scientific">Arion vulgaris</name>
    <dbReference type="NCBI Taxonomy" id="1028688"/>
    <lineage>
        <taxon>Eukaryota</taxon>
        <taxon>Metazoa</taxon>
        <taxon>Spiralia</taxon>
        <taxon>Lophotrochozoa</taxon>
        <taxon>Mollusca</taxon>
        <taxon>Gastropoda</taxon>
        <taxon>Heterobranchia</taxon>
        <taxon>Euthyneura</taxon>
        <taxon>Panpulmonata</taxon>
        <taxon>Eupulmonata</taxon>
        <taxon>Stylommatophora</taxon>
        <taxon>Helicina</taxon>
        <taxon>Arionoidea</taxon>
        <taxon>Arionidae</taxon>
        <taxon>Arion</taxon>
    </lineage>
</organism>
<dbReference type="AlphaFoldDB" id="A0A0B7B5K4"/>
<protein>
    <submittedName>
        <fullName evidence="1">Uncharacterized protein</fullName>
    </submittedName>
</protein>
<sequence length="103" mass="11380">METLLLLLKKIVSNLIVTARVVDHGSALVVYQLVAHQDLHQTLFHTQLVAGTVLFKERLIQLMLGFLCDKGVTNTNALVTAMVDGRAPLNIQSTYAPKLLQDQ</sequence>
<gene>
    <name evidence="1" type="primary">ORF158857</name>
</gene>
<name>A0A0B7B5K4_9EUPU</name>
<proteinExistence type="predicted"/>
<reference evidence="1" key="1">
    <citation type="submission" date="2014-12" db="EMBL/GenBank/DDBJ databases">
        <title>Insight into the proteome of Arion vulgaris.</title>
        <authorList>
            <person name="Aradska J."/>
            <person name="Bulat T."/>
            <person name="Smidak R."/>
            <person name="Sarate P."/>
            <person name="Gangsoo J."/>
            <person name="Sialana F."/>
            <person name="Bilban M."/>
            <person name="Lubec G."/>
        </authorList>
    </citation>
    <scope>NUCLEOTIDE SEQUENCE</scope>
    <source>
        <tissue evidence="1">Skin</tissue>
    </source>
</reference>